<evidence type="ECO:0000256" key="1">
    <source>
        <dbReference type="SAM" id="Coils"/>
    </source>
</evidence>
<evidence type="ECO:0000313" key="2">
    <source>
        <dbReference type="EMBL" id="CAD8124619.1"/>
    </source>
</evidence>
<evidence type="ECO:0000313" key="3">
    <source>
        <dbReference type="Proteomes" id="UP000692954"/>
    </source>
</evidence>
<keyword evidence="3" id="KW-1185">Reference proteome</keyword>
<reference evidence="2" key="1">
    <citation type="submission" date="2021-01" db="EMBL/GenBank/DDBJ databases">
        <authorList>
            <consortium name="Genoscope - CEA"/>
            <person name="William W."/>
        </authorList>
    </citation>
    <scope>NUCLEOTIDE SEQUENCE</scope>
</reference>
<protein>
    <submittedName>
        <fullName evidence="2">Uncharacterized protein</fullName>
    </submittedName>
</protein>
<name>A0A8S1RC54_9CILI</name>
<feature type="coiled-coil region" evidence="1">
    <location>
        <begin position="8"/>
        <end position="62"/>
    </location>
</feature>
<organism evidence="2 3">
    <name type="scientific">Paramecium sonneborni</name>
    <dbReference type="NCBI Taxonomy" id="65129"/>
    <lineage>
        <taxon>Eukaryota</taxon>
        <taxon>Sar</taxon>
        <taxon>Alveolata</taxon>
        <taxon>Ciliophora</taxon>
        <taxon>Intramacronucleata</taxon>
        <taxon>Oligohymenophorea</taxon>
        <taxon>Peniculida</taxon>
        <taxon>Parameciidae</taxon>
        <taxon>Paramecium</taxon>
    </lineage>
</organism>
<feature type="coiled-coil region" evidence="1">
    <location>
        <begin position="139"/>
        <end position="303"/>
    </location>
</feature>
<gene>
    <name evidence="2" type="ORF">PSON_ATCC_30995.1.T1520084</name>
</gene>
<accession>A0A8S1RC54</accession>
<dbReference type="AlphaFoldDB" id="A0A8S1RC54"/>
<keyword evidence="1" id="KW-0175">Coiled coil</keyword>
<dbReference type="EMBL" id="CAJJDN010000152">
    <property type="protein sequence ID" value="CAD8124619.1"/>
    <property type="molecule type" value="Genomic_DNA"/>
</dbReference>
<sequence>MIDKDIKIKFLESELESRQTQVLQLESKVALLEMRINQNVNVLELQEEIKMLESQNLKLVEKNQSDFVEWKTKEREFRGKVTIIIKQELKKPQGKLASIKAELDMQLIVIQQLTKRWIKNQQSDQNDLKQINENLIYNENLLILEKEQLQNQVKDLEEDKKQIQNSFFDQNNKRNKELEILREHLHKYQGEIVQREKQMRNLSSLEQQMENKIKINEEEVEVVKRQKDYLQIENDSLKKYNEKQVQEIQFLDQQINSYSKQDSIKDRQLQDLQNIINDEYIKVVTLQQNTVSLQEKLKEIKLNFEHKYIYQRK</sequence>
<comment type="caution">
    <text evidence="2">The sequence shown here is derived from an EMBL/GenBank/DDBJ whole genome shotgun (WGS) entry which is preliminary data.</text>
</comment>
<dbReference type="Proteomes" id="UP000692954">
    <property type="component" value="Unassembled WGS sequence"/>
</dbReference>
<proteinExistence type="predicted"/>